<feature type="region of interest" description="Disordered" evidence="3">
    <location>
        <begin position="56"/>
        <end position="76"/>
    </location>
</feature>
<sequence length="242" mass="25308">MDDPDGDPGAEAPGGRLGVSDIIAGPEPGPSSATTAEQYRRDLLAAGFTTATVTAGHQAAPGPRSAIVQAGKPASPPGTLVRPMRAGDATDVLAIYQAGLDTGNASFETSAPSWEKFDRVKLPGHRHVAADATTGTVLGWIAATAVSERCVYAGVVEHSLYVHPDQHGRGIARALLRAFVDSTETAGIWTIQAGVFPENTASLRLHAGAGFRVVGTREKLGRHHDRWRDVVLIERRSPAVGA</sequence>
<dbReference type="RefSeq" id="WP_371943097.1">
    <property type="nucleotide sequence ID" value="NZ_JAXCEH010000015.1"/>
</dbReference>
<comment type="caution">
    <text evidence="5">The sequence shown here is derived from an EMBL/GenBank/DDBJ whole genome shotgun (WGS) entry which is preliminary data.</text>
</comment>
<evidence type="ECO:0000259" key="4">
    <source>
        <dbReference type="PROSITE" id="PS51186"/>
    </source>
</evidence>
<dbReference type="InterPro" id="IPR000182">
    <property type="entry name" value="GNAT_dom"/>
</dbReference>
<dbReference type="GO" id="GO:0016746">
    <property type="term" value="F:acyltransferase activity"/>
    <property type="evidence" value="ECO:0007669"/>
    <property type="project" value="UniProtKB-KW"/>
</dbReference>
<feature type="region of interest" description="Disordered" evidence="3">
    <location>
        <begin position="1"/>
        <end position="34"/>
    </location>
</feature>
<dbReference type="Gene3D" id="3.40.630.30">
    <property type="match status" value="1"/>
</dbReference>
<dbReference type="Proteomes" id="UP001569904">
    <property type="component" value="Unassembled WGS sequence"/>
</dbReference>
<feature type="domain" description="N-acetyltransferase" evidence="4">
    <location>
        <begin position="79"/>
        <end position="237"/>
    </location>
</feature>
<dbReference type="EC" id="2.3.1.-" evidence="5"/>
<dbReference type="Pfam" id="PF00583">
    <property type="entry name" value="Acetyltransf_1"/>
    <property type="match status" value="1"/>
</dbReference>
<reference evidence="5 6" key="1">
    <citation type="submission" date="2023-11" db="EMBL/GenBank/DDBJ databases">
        <title>Actinomadura monticuli sp. nov., isolated from volcanic ash.</title>
        <authorList>
            <person name="Lee S.D."/>
            <person name="Yang H."/>
            <person name="Kim I.S."/>
        </authorList>
    </citation>
    <scope>NUCLEOTIDE SEQUENCE [LARGE SCALE GENOMIC DNA]</scope>
    <source>
        <strain evidence="5 6">DSM 45346</strain>
    </source>
</reference>
<dbReference type="PANTHER" id="PTHR43072:SF23">
    <property type="entry name" value="UPF0039 PROTEIN C11D3.02C"/>
    <property type="match status" value="1"/>
</dbReference>
<dbReference type="PROSITE" id="PS51186">
    <property type="entry name" value="GNAT"/>
    <property type="match status" value="1"/>
</dbReference>
<dbReference type="EMBL" id="JAXCEH010000015">
    <property type="protein sequence ID" value="MFA1556394.1"/>
    <property type="molecule type" value="Genomic_DNA"/>
</dbReference>
<keyword evidence="1 5" id="KW-0808">Transferase</keyword>
<organism evidence="5 6">
    <name type="scientific">Actinomadura chokoriensis</name>
    <dbReference type="NCBI Taxonomy" id="454156"/>
    <lineage>
        <taxon>Bacteria</taxon>
        <taxon>Bacillati</taxon>
        <taxon>Actinomycetota</taxon>
        <taxon>Actinomycetes</taxon>
        <taxon>Streptosporangiales</taxon>
        <taxon>Thermomonosporaceae</taxon>
        <taxon>Actinomadura</taxon>
    </lineage>
</organism>
<keyword evidence="6" id="KW-1185">Reference proteome</keyword>
<dbReference type="PANTHER" id="PTHR43072">
    <property type="entry name" value="N-ACETYLTRANSFERASE"/>
    <property type="match status" value="1"/>
</dbReference>
<protein>
    <submittedName>
        <fullName evidence="5">GNAT family N-acetyltransferase</fullName>
        <ecNumber evidence="5">2.3.1.-</ecNumber>
    </submittedName>
</protein>
<evidence type="ECO:0000313" key="5">
    <source>
        <dbReference type="EMBL" id="MFA1556394.1"/>
    </source>
</evidence>
<evidence type="ECO:0000256" key="2">
    <source>
        <dbReference type="ARBA" id="ARBA00023315"/>
    </source>
</evidence>
<dbReference type="CDD" id="cd04301">
    <property type="entry name" value="NAT_SF"/>
    <property type="match status" value="1"/>
</dbReference>
<dbReference type="SUPFAM" id="SSF55729">
    <property type="entry name" value="Acyl-CoA N-acyltransferases (Nat)"/>
    <property type="match status" value="1"/>
</dbReference>
<evidence type="ECO:0000313" key="6">
    <source>
        <dbReference type="Proteomes" id="UP001569904"/>
    </source>
</evidence>
<dbReference type="InterPro" id="IPR016181">
    <property type="entry name" value="Acyl_CoA_acyltransferase"/>
</dbReference>
<name>A0ABV4R0N0_9ACTN</name>
<evidence type="ECO:0000256" key="1">
    <source>
        <dbReference type="ARBA" id="ARBA00022679"/>
    </source>
</evidence>
<proteinExistence type="predicted"/>
<keyword evidence="2 5" id="KW-0012">Acyltransferase</keyword>
<accession>A0ABV4R0N0</accession>
<evidence type="ECO:0000256" key="3">
    <source>
        <dbReference type="SAM" id="MobiDB-lite"/>
    </source>
</evidence>
<gene>
    <name evidence="5" type="ORF">SM436_22115</name>
</gene>